<evidence type="ECO:0000256" key="3">
    <source>
        <dbReference type="ARBA" id="ARBA00007275"/>
    </source>
</evidence>
<evidence type="ECO:0000256" key="4">
    <source>
        <dbReference type="ARBA" id="ARBA00016377"/>
    </source>
</evidence>
<dbReference type="GO" id="GO:0006753">
    <property type="term" value="P:nucleoside phosphate metabolic process"/>
    <property type="evidence" value="ECO:0007669"/>
    <property type="project" value="TreeGrafter"/>
</dbReference>
<keyword evidence="5" id="KW-0378">Hydrolase</keyword>
<evidence type="ECO:0000313" key="10">
    <source>
        <dbReference type="Proteomes" id="UP000054976"/>
    </source>
</evidence>
<reference evidence="10" key="1">
    <citation type="submission" date="2016-01" db="EMBL/GenBank/DDBJ databases">
        <title>Draft genome sequence of Thermodesulfovibrio aggregans strain TGE-P1.</title>
        <authorList>
            <person name="Sekiguchi Y."/>
            <person name="Ohashi A."/>
            <person name="Matsuura N."/>
            <person name="Tourlousse M.D."/>
        </authorList>
    </citation>
    <scope>NUCLEOTIDE SEQUENCE [LARGE SCALE GENOMIC DNA]</scope>
    <source>
        <strain evidence="10">TGE-P1</strain>
    </source>
</reference>
<dbReference type="RefSeq" id="WP_059175453.1">
    <property type="nucleotide sequence ID" value="NZ_BCNO01000001.1"/>
</dbReference>
<name>A0A0U9HLG6_9BACT</name>
<dbReference type="InterPro" id="IPR020084">
    <property type="entry name" value="NUDIX_hydrolase_CS"/>
</dbReference>
<comment type="cofactor">
    <cofactor evidence="2">
        <name>Mg(2+)</name>
        <dbReference type="ChEBI" id="CHEBI:18420"/>
    </cofactor>
</comment>
<comment type="similarity">
    <text evidence="3">Belongs to the Nudix hydrolase family. NudK subfamily.</text>
</comment>
<dbReference type="InterPro" id="IPR015797">
    <property type="entry name" value="NUDIX_hydrolase-like_dom_sf"/>
</dbReference>
<evidence type="ECO:0000256" key="7">
    <source>
        <dbReference type="ARBA" id="ARBA00032272"/>
    </source>
</evidence>
<evidence type="ECO:0000259" key="8">
    <source>
        <dbReference type="PROSITE" id="PS51462"/>
    </source>
</evidence>
<dbReference type="InterPro" id="IPR000086">
    <property type="entry name" value="NUDIX_hydrolase_dom"/>
</dbReference>
<dbReference type="Proteomes" id="UP000054976">
    <property type="component" value="Unassembled WGS sequence"/>
</dbReference>
<dbReference type="AlphaFoldDB" id="A0A0U9HLG6"/>
<dbReference type="GO" id="GO:0005829">
    <property type="term" value="C:cytosol"/>
    <property type="evidence" value="ECO:0007669"/>
    <property type="project" value="TreeGrafter"/>
</dbReference>
<dbReference type="GO" id="GO:0016787">
    <property type="term" value="F:hydrolase activity"/>
    <property type="evidence" value="ECO:0007669"/>
    <property type="project" value="UniProtKB-KW"/>
</dbReference>
<dbReference type="PANTHER" id="PTHR11839:SF18">
    <property type="entry name" value="NUDIX HYDROLASE DOMAIN-CONTAINING PROTEIN"/>
    <property type="match status" value="1"/>
</dbReference>
<dbReference type="GO" id="GO:0019693">
    <property type="term" value="P:ribose phosphate metabolic process"/>
    <property type="evidence" value="ECO:0007669"/>
    <property type="project" value="TreeGrafter"/>
</dbReference>
<organism evidence="9 10">
    <name type="scientific">Thermodesulfovibrio aggregans</name>
    <dbReference type="NCBI Taxonomy" id="86166"/>
    <lineage>
        <taxon>Bacteria</taxon>
        <taxon>Pseudomonadati</taxon>
        <taxon>Nitrospirota</taxon>
        <taxon>Thermodesulfovibrionia</taxon>
        <taxon>Thermodesulfovibrionales</taxon>
        <taxon>Thermodesulfovibrionaceae</taxon>
        <taxon>Thermodesulfovibrio</taxon>
    </lineage>
</organism>
<comment type="catalytic activity">
    <reaction evidence="1">
        <text>GDP-alpha-D-mannose + H2O = alpha-D-mannose 1-phosphate + GMP + 2 H(+)</text>
        <dbReference type="Rhea" id="RHEA:27978"/>
        <dbReference type="ChEBI" id="CHEBI:15377"/>
        <dbReference type="ChEBI" id="CHEBI:15378"/>
        <dbReference type="ChEBI" id="CHEBI:57527"/>
        <dbReference type="ChEBI" id="CHEBI:58115"/>
        <dbReference type="ChEBI" id="CHEBI:58409"/>
    </reaction>
</comment>
<protein>
    <recommendedName>
        <fullName evidence="4">GDP-mannose pyrophosphatase</fullName>
    </recommendedName>
    <alternativeName>
        <fullName evidence="6">GDP-mannose hydrolase</fullName>
    </alternativeName>
    <alternativeName>
        <fullName evidence="7">GDPMK</fullName>
    </alternativeName>
</protein>
<gene>
    <name evidence="9" type="ORF">TAGGR_1131</name>
</gene>
<dbReference type="PROSITE" id="PS00893">
    <property type="entry name" value="NUDIX_BOX"/>
    <property type="match status" value="1"/>
</dbReference>
<evidence type="ECO:0000313" key="9">
    <source>
        <dbReference type="EMBL" id="GAQ93966.1"/>
    </source>
</evidence>
<dbReference type="OrthoDB" id="9788922at2"/>
<evidence type="ECO:0000256" key="2">
    <source>
        <dbReference type="ARBA" id="ARBA00001946"/>
    </source>
</evidence>
<dbReference type="SUPFAM" id="SSF55811">
    <property type="entry name" value="Nudix"/>
    <property type="match status" value="1"/>
</dbReference>
<evidence type="ECO:0000256" key="6">
    <source>
        <dbReference type="ARBA" id="ARBA00032162"/>
    </source>
</evidence>
<dbReference type="PANTHER" id="PTHR11839">
    <property type="entry name" value="UDP/ADP-SUGAR PYROPHOSPHATASE"/>
    <property type="match status" value="1"/>
</dbReference>
<sequence length="187" mass="21596">MKILKKETVWQGKYLKVVLLSYEDNQGKIRQWEAVERVNCKGIVVVIPITENNEVVFIRQFRPVLDGYVIEFPAGLNDRRESLVEVAKRELIEETGLFSEEIIFLAEGPVSSGLSTEVLTVFIAKNVKEASEEIQKKFPPDESENIEVLKIPFNNALEKLNELRNKGNYIDLKIFGFLELVRKFFNF</sequence>
<dbReference type="PROSITE" id="PS51462">
    <property type="entry name" value="NUDIX"/>
    <property type="match status" value="1"/>
</dbReference>
<comment type="caution">
    <text evidence="9">The sequence shown here is derived from an EMBL/GenBank/DDBJ whole genome shotgun (WGS) entry which is preliminary data.</text>
</comment>
<evidence type="ECO:0000256" key="5">
    <source>
        <dbReference type="ARBA" id="ARBA00022801"/>
    </source>
</evidence>
<accession>A0A0U9HLG6</accession>
<dbReference type="Pfam" id="PF00293">
    <property type="entry name" value="NUDIX"/>
    <property type="match status" value="1"/>
</dbReference>
<feature type="domain" description="Nudix hydrolase" evidence="8">
    <location>
        <begin position="36"/>
        <end position="174"/>
    </location>
</feature>
<dbReference type="CDD" id="cd03424">
    <property type="entry name" value="NUDIX_ADPRase_Nudt5_UGPPase_Nudt14"/>
    <property type="match status" value="1"/>
</dbReference>
<evidence type="ECO:0000256" key="1">
    <source>
        <dbReference type="ARBA" id="ARBA00000847"/>
    </source>
</evidence>
<dbReference type="Gene3D" id="3.90.79.10">
    <property type="entry name" value="Nucleoside Triphosphate Pyrophosphohydrolase"/>
    <property type="match status" value="1"/>
</dbReference>
<proteinExistence type="inferred from homology"/>
<keyword evidence="10" id="KW-1185">Reference proteome</keyword>
<dbReference type="STRING" id="86166.TAGGR_1131"/>
<dbReference type="EMBL" id="BCNO01000001">
    <property type="protein sequence ID" value="GAQ93966.1"/>
    <property type="molecule type" value="Genomic_DNA"/>
</dbReference>